<feature type="transmembrane region" description="Helical" evidence="1">
    <location>
        <begin position="121"/>
        <end position="140"/>
    </location>
</feature>
<proteinExistence type="predicted"/>
<dbReference type="EMBL" id="RBTP01000021">
    <property type="protein sequence ID" value="RMT82914.1"/>
    <property type="molecule type" value="Genomic_DNA"/>
</dbReference>
<evidence type="ECO:0000256" key="1">
    <source>
        <dbReference type="SAM" id="Phobius"/>
    </source>
</evidence>
<feature type="transmembrane region" description="Helical" evidence="1">
    <location>
        <begin position="66"/>
        <end position="84"/>
    </location>
</feature>
<keyword evidence="1" id="KW-1133">Transmembrane helix</keyword>
<dbReference type="RefSeq" id="WP_122207743.1">
    <property type="nucleotide sequence ID" value="NZ_JAAMQQ010000001.1"/>
</dbReference>
<accession>A0A3M5PEH2</accession>
<sequence length="180" mass="19652">MTTQGALSRARLLPTLLGILLLVLGIAMLIGGFRLKSLGGSFYYMLGGFGFSAIGVLLMIGLRFAVWLFTLMLLVSTVWALWEVGLDRQLLMPRLFVWFLVGLVFLLPMTRQNLKPLHRPVPVGGLVIALLLAGVSLDPVGQIRQLMQHTQAVVTTLVPGIDLPWLVSVDAIPRRGVPGE</sequence>
<dbReference type="AlphaFoldDB" id="A0A3M5PEH2"/>
<keyword evidence="1" id="KW-0812">Transmembrane</keyword>
<protein>
    <submittedName>
        <fullName evidence="2">Glucose dehydrogenase</fullName>
    </submittedName>
</protein>
<name>A0A3M5PEH2_PSEVI</name>
<feature type="transmembrane region" description="Helical" evidence="1">
    <location>
        <begin position="42"/>
        <end position="60"/>
    </location>
</feature>
<dbReference type="Proteomes" id="UP000273854">
    <property type="component" value="Unassembled WGS sequence"/>
</dbReference>
<comment type="caution">
    <text evidence="2">The sequence shown here is derived from an EMBL/GenBank/DDBJ whole genome shotgun (WGS) entry which is preliminary data.</text>
</comment>
<gene>
    <name evidence="2" type="ORF">ALP40_04251</name>
</gene>
<organism evidence="2 3">
    <name type="scientific">Pseudomonas viridiflava</name>
    <name type="common">Phytomonas viridiflava</name>
    <dbReference type="NCBI Taxonomy" id="33069"/>
    <lineage>
        <taxon>Bacteria</taxon>
        <taxon>Pseudomonadati</taxon>
        <taxon>Pseudomonadota</taxon>
        <taxon>Gammaproteobacteria</taxon>
        <taxon>Pseudomonadales</taxon>
        <taxon>Pseudomonadaceae</taxon>
        <taxon>Pseudomonas</taxon>
    </lineage>
</organism>
<dbReference type="OrthoDB" id="9794322at2"/>
<feature type="transmembrane region" description="Helical" evidence="1">
    <location>
        <begin position="91"/>
        <end position="109"/>
    </location>
</feature>
<keyword evidence="1" id="KW-0472">Membrane</keyword>
<evidence type="ECO:0000313" key="2">
    <source>
        <dbReference type="EMBL" id="RMT82914.1"/>
    </source>
</evidence>
<reference evidence="2 3" key="1">
    <citation type="submission" date="2018-08" db="EMBL/GenBank/DDBJ databases">
        <title>Recombination of ecologically and evolutionarily significant loci maintains genetic cohesion in the Pseudomonas syringae species complex.</title>
        <authorList>
            <person name="Dillon M."/>
            <person name="Thakur S."/>
            <person name="Almeida R.N.D."/>
            <person name="Weir B.S."/>
            <person name="Guttman D.S."/>
        </authorList>
    </citation>
    <scope>NUCLEOTIDE SEQUENCE [LARGE SCALE GENOMIC DNA]</scope>
    <source>
        <strain evidence="2 3">ICMP 19473</strain>
    </source>
</reference>
<evidence type="ECO:0000313" key="3">
    <source>
        <dbReference type="Proteomes" id="UP000273854"/>
    </source>
</evidence>
<feature type="transmembrane region" description="Helical" evidence="1">
    <location>
        <begin position="12"/>
        <end position="30"/>
    </location>
</feature>